<sequence length="238" mass="26568">MESWIISSLIVLVASILQACTGFGFSIMATPFLFLVYEPQDAIQINIILSLIISIFMVPKIGKEVDKTLLVKLMKGSIIGLPIGLIIFLFLEVRLLKLVISILILLLTLLLMMNLKLKQTKRKDFLAGCFAGTLTTSIGMPGPPLLLYFSGAGTEKAILRSTTLAFYLLIYLISLMMQIFFGGTNLNVWVTSLVLMPITICGIFLGQLLFKWINQRIFQIITYFILGFTGVYLLLENL</sequence>
<proteinExistence type="inferred from homology"/>
<comment type="similarity">
    <text evidence="2 8">Belongs to the 4-toluene sulfonate uptake permease (TSUP) (TC 2.A.102) family.</text>
</comment>
<evidence type="ECO:0000256" key="1">
    <source>
        <dbReference type="ARBA" id="ARBA00004651"/>
    </source>
</evidence>
<dbReference type="Proteomes" id="UP000626844">
    <property type="component" value="Unassembled WGS sequence"/>
</dbReference>
<feature type="transmembrane region" description="Helical" evidence="8">
    <location>
        <begin position="43"/>
        <end position="61"/>
    </location>
</feature>
<feature type="transmembrane region" description="Helical" evidence="8">
    <location>
        <begin position="188"/>
        <end position="210"/>
    </location>
</feature>
<feature type="transmembrane region" description="Helical" evidence="8">
    <location>
        <begin position="73"/>
        <end position="91"/>
    </location>
</feature>
<evidence type="ECO:0000256" key="6">
    <source>
        <dbReference type="ARBA" id="ARBA00022989"/>
    </source>
</evidence>
<evidence type="ECO:0000313" key="9">
    <source>
        <dbReference type="EMBL" id="MBD1382411.1"/>
    </source>
</evidence>
<evidence type="ECO:0000256" key="4">
    <source>
        <dbReference type="ARBA" id="ARBA00022475"/>
    </source>
</evidence>
<name>A0A926RYT4_9BACI</name>
<evidence type="ECO:0000256" key="2">
    <source>
        <dbReference type="ARBA" id="ARBA00009142"/>
    </source>
</evidence>
<organism evidence="9 10">
    <name type="scientific">Metabacillus arenae</name>
    <dbReference type="NCBI Taxonomy" id="2771434"/>
    <lineage>
        <taxon>Bacteria</taxon>
        <taxon>Bacillati</taxon>
        <taxon>Bacillota</taxon>
        <taxon>Bacilli</taxon>
        <taxon>Bacillales</taxon>
        <taxon>Bacillaceae</taxon>
        <taxon>Metabacillus</taxon>
    </lineage>
</organism>
<gene>
    <name evidence="9" type="ORF">IC621_19525</name>
</gene>
<dbReference type="EMBL" id="JACXAI010000030">
    <property type="protein sequence ID" value="MBD1382411.1"/>
    <property type="molecule type" value="Genomic_DNA"/>
</dbReference>
<comment type="caution">
    <text evidence="9">The sequence shown here is derived from an EMBL/GenBank/DDBJ whole genome shotgun (WGS) entry which is preliminary data.</text>
</comment>
<evidence type="ECO:0000256" key="7">
    <source>
        <dbReference type="ARBA" id="ARBA00023136"/>
    </source>
</evidence>
<feature type="transmembrane region" description="Helical" evidence="8">
    <location>
        <begin position="97"/>
        <end position="115"/>
    </location>
</feature>
<accession>A0A926RYT4</accession>
<dbReference type="Pfam" id="PF01925">
    <property type="entry name" value="TauE"/>
    <property type="match status" value="1"/>
</dbReference>
<dbReference type="RefSeq" id="WP_191160572.1">
    <property type="nucleotide sequence ID" value="NZ_JACXAI010000030.1"/>
</dbReference>
<reference evidence="9" key="1">
    <citation type="submission" date="2020-09" db="EMBL/GenBank/DDBJ databases">
        <title>A novel bacterium of genus Bacillus, isolated from South China Sea.</title>
        <authorList>
            <person name="Huang H."/>
            <person name="Mo K."/>
            <person name="Hu Y."/>
        </authorList>
    </citation>
    <scope>NUCLEOTIDE SEQUENCE</scope>
    <source>
        <strain evidence="9">IB182487</strain>
    </source>
</reference>
<protein>
    <recommendedName>
        <fullName evidence="8">Probable membrane transporter protein</fullName>
    </recommendedName>
</protein>
<dbReference type="AlphaFoldDB" id="A0A926RYT4"/>
<dbReference type="PANTHER" id="PTHR30269">
    <property type="entry name" value="TRANSMEMBRANE PROTEIN YFCA"/>
    <property type="match status" value="1"/>
</dbReference>
<dbReference type="PANTHER" id="PTHR30269:SF37">
    <property type="entry name" value="MEMBRANE TRANSPORTER PROTEIN"/>
    <property type="match status" value="1"/>
</dbReference>
<keyword evidence="4 8" id="KW-1003">Cell membrane</keyword>
<dbReference type="GO" id="GO:0005886">
    <property type="term" value="C:plasma membrane"/>
    <property type="evidence" value="ECO:0007669"/>
    <property type="project" value="UniProtKB-SubCell"/>
</dbReference>
<dbReference type="InterPro" id="IPR052017">
    <property type="entry name" value="TSUP"/>
</dbReference>
<comment type="subcellular location">
    <subcellularLocation>
        <location evidence="1 8">Cell membrane</location>
        <topology evidence="1 8">Multi-pass membrane protein</topology>
    </subcellularLocation>
</comment>
<keyword evidence="10" id="KW-1185">Reference proteome</keyword>
<evidence type="ECO:0000256" key="3">
    <source>
        <dbReference type="ARBA" id="ARBA00022448"/>
    </source>
</evidence>
<keyword evidence="3" id="KW-0813">Transport</keyword>
<feature type="transmembrane region" description="Helical" evidence="8">
    <location>
        <begin position="217"/>
        <end position="235"/>
    </location>
</feature>
<evidence type="ECO:0000313" key="10">
    <source>
        <dbReference type="Proteomes" id="UP000626844"/>
    </source>
</evidence>
<evidence type="ECO:0000256" key="8">
    <source>
        <dbReference type="RuleBase" id="RU363041"/>
    </source>
</evidence>
<dbReference type="InterPro" id="IPR002781">
    <property type="entry name" value="TM_pro_TauE-like"/>
</dbReference>
<feature type="transmembrane region" description="Helical" evidence="8">
    <location>
        <begin position="164"/>
        <end position="182"/>
    </location>
</feature>
<keyword evidence="7 8" id="KW-0472">Membrane</keyword>
<keyword evidence="6 8" id="KW-1133">Transmembrane helix</keyword>
<keyword evidence="5 8" id="KW-0812">Transmembrane</keyword>
<evidence type="ECO:0000256" key="5">
    <source>
        <dbReference type="ARBA" id="ARBA00022692"/>
    </source>
</evidence>